<organism evidence="1 2">
    <name type="scientific">Mycetohabitans endofungorum</name>
    <dbReference type="NCBI Taxonomy" id="417203"/>
    <lineage>
        <taxon>Bacteria</taxon>
        <taxon>Pseudomonadati</taxon>
        <taxon>Pseudomonadota</taxon>
        <taxon>Betaproteobacteria</taxon>
        <taxon>Burkholderiales</taxon>
        <taxon>Burkholderiaceae</taxon>
        <taxon>Mycetohabitans</taxon>
    </lineage>
</organism>
<proteinExistence type="predicted"/>
<evidence type="ECO:0000313" key="1">
    <source>
        <dbReference type="EMBL" id="PPB84920.1"/>
    </source>
</evidence>
<dbReference type="Proteomes" id="UP000243096">
    <property type="component" value="Unassembled WGS sequence"/>
</dbReference>
<reference evidence="1 2" key="1">
    <citation type="submission" date="2018-01" db="EMBL/GenBank/DDBJ databases">
        <title>Genomic Encyclopedia of Type Strains, Phase III (KMG-III): the genomes of soil and plant-associated and newly described type strains.</title>
        <authorList>
            <person name="Whitman W."/>
        </authorList>
    </citation>
    <scope>NUCLEOTIDE SEQUENCE [LARGE SCALE GENOMIC DNA]</scope>
    <source>
        <strain evidence="1 2">HKI456</strain>
    </source>
</reference>
<keyword evidence="2" id="KW-1185">Reference proteome</keyword>
<name>A0A2P5KDZ7_9BURK</name>
<accession>A0A2P5KDZ7</accession>
<dbReference type="EMBL" id="PRDW01000001">
    <property type="protein sequence ID" value="PPB84920.1"/>
    <property type="molecule type" value="Genomic_DNA"/>
</dbReference>
<gene>
    <name evidence="1" type="ORF">B0O95_1011</name>
</gene>
<dbReference type="AlphaFoldDB" id="A0A2P5KDZ7"/>
<evidence type="ECO:0008006" key="3">
    <source>
        <dbReference type="Google" id="ProtNLM"/>
    </source>
</evidence>
<protein>
    <recommendedName>
        <fullName evidence="3">Filamentous hemagglutinin</fullName>
    </recommendedName>
</protein>
<comment type="caution">
    <text evidence="1">The sequence shown here is derived from an EMBL/GenBank/DDBJ whole genome shotgun (WGS) entry which is preliminary data.</text>
</comment>
<sequence>LYLSESGSSRARTQSAISDAEIEITNPDQQKQAIAGLNRDATNLNGRVDQTPDIQQSLQSQGELMSAMRDAGEAVARRIGDVADAKRDALLQAASESDDPQLKQQYLAEAAQWDESGRYRVGLQSAGGSLVGGIGGGLLGAAQSGAGSLVSALLANKLDAVSRQIADQKPTGNADLDKTLGNIVANVMSSVAGGVVGGTQGAQAAYNVDRFNRQLHPQEKALAQQLAEKSGDKYSQQQIEDQMRQMSMTEGGQTYAGSPDTLIGEQRPTDAEAKWVYAGETADGKPILTQATVTNNAELQRYIVDAMSSSDVPSTISYTAAPMQPELGPRRYALKPPKPCATAECAAGLTPAGMLYYPPDLPKEQIADTAAALSTAAGRFGATTGAIAAIPSPYAPAATTLTLSAAMVGLGASAVEQVFRPNPVAFGVDSFIDLGTFTATEKYPLWGPVINELGNYIKGSDWVIKQKNQKF</sequence>
<evidence type="ECO:0000313" key="2">
    <source>
        <dbReference type="Proteomes" id="UP000243096"/>
    </source>
</evidence>
<feature type="non-terminal residue" evidence="1">
    <location>
        <position position="1"/>
    </location>
</feature>